<dbReference type="Proteomes" id="UP000320496">
    <property type="component" value="Chromosome"/>
</dbReference>
<sequence length="216" mass="23831">MRIVDLTLPITPQMPGVSIDVARRLDEDGWNATTLTLYSHSGTHMDAPCHFLPEGNTIDRQDLGRLVGPAIVVDLSPAEPGQLLKVEDFATVRDIVQPGVRLLLRTDWHKRYGTDEYRDALPRISLELAEWLVERQVALLGVEPPSVADVNQLDELTAVHQTLFRGEVVIVEGLAHLDQLSQQHVEFVALPLNVIGGDGTPVRAIAIEREAEFGAD</sequence>
<proteinExistence type="predicted"/>
<dbReference type="PANTHER" id="PTHR31118">
    <property type="entry name" value="CYCLASE-LIKE PROTEIN 2"/>
    <property type="match status" value="1"/>
</dbReference>
<name>A0A517ZAN3_9PLAN</name>
<accession>A0A517ZAN3</accession>
<organism evidence="1 2">
    <name type="scientific">Maioricimonas rarisocia</name>
    <dbReference type="NCBI Taxonomy" id="2528026"/>
    <lineage>
        <taxon>Bacteria</taxon>
        <taxon>Pseudomonadati</taxon>
        <taxon>Planctomycetota</taxon>
        <taxon>Planctomycetia</taxon>
        <taxon>Planctomycetales</taxon>
        <taxon>Planctomycetaceae</taxon>
        <taxon>Maioricimonas</taxon>
    </lineage>
</organism>
<protein>
    <submittedName>
        <fullName evidence="1">Kynurenine formamidase</fullName>
        <ecNumber evidence="1">3.5.1.9</ecNumber>
    </submittedName>
</protein>
<keyword evidence="2" id="KW-1185">Reference proteome</keyword>
<dbReference type="GO" id="GO:0004061">
    <property type="term" value="F:arylformamidase activity"/>
    <property type="evidence" value="ECO:0007669"/>
    <property type="project" value="UniProtKB-EC"/>
</dbReference>
<dbReference type="SUPFAM" id="SSF102198">
    <property type="entry name" value="Putative cyclase"/>
    <property type="match status" value="1"/>
</dbReference>
<dbReference type="RefSeq" id="WP_145370721.1">
    <property type="nucleotide sequence ID" value="NZ_CP036275.1"/>
</dbReference>
<evidence type="ECO:0000313" key="1">
    <source>
        <dbReference type="EMBL" id="QDU39544.1"/>
    </source>
</evidence>
<gene>
    <name evidence="1" type="primary">kynB_1</name>
    <name evidence="1" type="ORF">Mal4_38890</name>
</gene>
<keyword evidence="1" id="KW-0378">Hydrolase</keyword>
<dbReference type="Pfam" id="PF04199">
    <property type="entry name" value="Cyclase"/>
    <property type="match status" value="1"/>
</dbReference>
<dbReference type="AlphaFoldDB" id="A0A517ZAN3"/>
<dbReference type="InterPro" id="IPR037175">
    <property type="entry name" value="KFase_sf"/>
</dbReference>
<evidence type="ECO:0000313" key="2">
    <source>
        <dbReference type="Proteomes" id="UP000320496"/>
    </source>
</evidence>
<dbReference type="Gene3D" id="3.50.30.50">
    <property type="entry name" value="Putative cyclase"/>
    <property type="match status" value="1"/>
</dbReference>
<reference evidence="1 2" key="1">
    <citation type="submission" date="2019-02" db="EMBL/GenBank/DDBJ databases">
        <title>Deep-cultivation of Planctomycetes and their phenomic and genomic characterization uncovers novel biology.</title>
        <authorList>
            <person name="Wiegand S."/>
            <person name="Jogler M."/>
            <person name="Boedeker C."/>
            <person name="Pinto D."/>
            <person name="Vollmers J."/>
            <person name="Rivas-Marin E."/>
            <person name="Kohn T."/>
            <person name="Peeters S.H."/>
            <person name="Heuer A."/>
            <person name="Rast P."/>
            <person name="Oberbeckmann S."/>
            <person name="Bunk B."/>
            <person name="Jeske O."/>
            <person name="Meyerdierks A."/>
            <person name="Storesund J.E."/>
            <person name="Kallscheuer N."/>
            <person name="Luecker S."/>
            <person name="Lage O.M."/>
            <person name="Pohl T."/>
            <person name="Merkel B.J."/>
            <person name="Hornburger P."/>
            <person name="Mueller R.-W."/>
            <person name="Bruemmer F."/>
            <person name="Labrenz M."/>
            <person name="Spormann A.M."/>
            <person name="Op den Camp H."/>
            <person name="Overmann J."/>
            <person name="Amann R."/>
            <person name="Jetten M.S.M."/>
            <person name="Mascher T."/>
            <person name="Medema M.H."/>
            <person name="Devos D.P."/>
            <person name="Kaster A.-K."/>
            <person name="Ovreas L."/>
            <person name="Rohde M."/>
            <person name="Galperin M.Y."/>
            <person name="Jogler C."/>
        </authorList>
    </citation>
    <scope>NUCLEOTIDE SEQUENCE [LARGE SCALE GENOMIC DNA]</scope>
    <source>
        <strain evidence="1 2">Mal4</strain>
    </source>
</reference>
<dbReference type="GO" id="GO:0019441">
    <property type="term" value="P:L-tryptophan catabolic process to kynurenine"/>
    <property type="evidence" value="ECO:0007669"/>
    <property type="project" value="InterPro"/>
</dbReference>
<dbReference type="EMBL" id="CP036275">
    <property type="protein sequence ID" value="QDU39544.1"/>
    <property type="molecule type" value="Genomic_DNA"/>
</dbReference>
<dbReference type="OrthoDB" id="9796085at2"/>
<dbReference type="EC" id="3.5.1.9" evidence="1"/>
<dbReference type="InterPro" id="IPR007325">
    <property type="entry name" value="KFase/CYL"/>
</dbReference>
<dbReference type="KEGG" id="mri:Mal4_38890"/>
<dbReference type="PANTHER" id="PTHR31118:SF32">
    <property type="entry name" value="KYNURENINE FORMAMIDASE"/>
    <property type="match status" value="1"/>
</dbReference>